<dbReference type="Proteomes" id="UP000182567">
    <property type="component" value="Chromosome"/>
</dbReference>
<dbReference type="EMBL" id="CP017886">
    <property type="protein sequence ID" value="APC18150.1"/>
    <property type="molecule type" value="Genomic_DNA"/>
</dbReference>
<dbReference type="AlphaFoldDB" id="A0A1J0EQ62"/>
<dbReference type="Pfam" id="PF07927">
    <property type="entry name" value="HicA_toxin"/>
    <property type="match status" value="1"/>
</dbReference>
<dbReference type="GeneID" id="46910829"/>
<name>A0A1J0EQ62_9PSED</name>
<proteinExistence type="predicted"/>
<sequence>MSKQEKLLAKLLNKQSGFTWQELVSLLKGLGFSQIEGDGSRVKFSNDDPQAMINLHKPHPGNELKAYVKRQVIEHLKAEGLI</sequence>
<reference evidence="2" key="1">
    <citation type="submission" date="2016-10" db="EMBL/GenBank/DDBJ databases">
        <title>Pseudomonas frederiksbergensis ERGS4:02 complete genome.</title>
        <authorList>
            <person name="Kumar R."/>
            <person name="Acharya V."/>
            <person name="Singh D."/>
        </authorList>
    </citation>
    <scope>NUCLEOTIDE SEQUENCE [LARGE SCALE GENOMIC DNA]</scope>
    <source>
        <strain evidence="2">ERGS4:02</strain>
    </source>
</reference>
<evidence type="ECO:0000313" key="1">
    <source>
        <dbReference type="EMBL" id="APC18150.1"/>
    </source>
</evidence>
<dbReference type="OrthoDB" id="5690048at2"/>
<keyword evidence="1" id="KW-0413">Isomerase</keyword>
<organism evidence="1 2">
    <name type="scientific">Pseudomonas frederiksbergensis</name>
    <dbReference type="NCBI Taxonomy" id="104087"/>
    <lineage>
        <taxon>Bacteria</taxon>
        <taxon>Pseudomonadati</taxon>
        <taxon>Pseudomonadota</taxon>
        <taxon>Gammaproteobacteria</taxon>
        <taxon>Pseudomonadales</taxon>
        <taxon>Pseudomonadaceae</taxon>
        <taxon>Pseudomonas</taxon>
    </lineage>
</organism>
<gene>
    <name evidence="1" type="ORF">BLL42_21370</name>
</gene>
<accession>A0A1J0EQ62</accession>
<dbReference type="GO" id="GO:0016853">
    <property type="term" value="F:isomerase activity"/>
    <property type="evidence" value="ECO:0007669"/>
    <property type="project" value="UniProtKB-KW"/>
</dbReference>
<dbReference type="RefSeq" id="WP_071554068.1">
    <property type="nucleotide sequence ID" value="NZ_CP017886.1"/>
</dbReference>
<dbReference type="SUPFAM" id="SSF54786">
    <property type="entry name" value="YcfA/nrd intein domain"/>
    <property type="match status" value="1"/>
</dbReference>
<dbReference type="GO" id="GO:0003729">
    <property type="term" value="F:mRNA binding"/>
    <property type="evidence" value="ECO:0007669"/>
    <property type="project" value="InterPro"/>
</dbReference>
<dbReference type="InterPro" id="IPR012933">
    <property type="entry name" value="HicA_mRNA_interferase"/>
</dbReference>
<protein>
    <submittedName>
        <fullName evidence="1">Hexulose-6-phosphate isomerase</fullName>
    </submittedName>
</protein>
<evidence type="ECO:0000313" key="2">
    <source>
        <dbReference type="Proteomes" id="UP000182567"/>
    </source>
</evidence>